<dbReference type="InterPro" id="IPR045229">
    <property type="entry name" value="TPP_enz"/>
</dbReference>
<evidence type="ECO:0000313" key="6">
    <source>
        <dbReference type="EMBL" id="CAB4763817.1"/>
    </source>
</evidence>
<dbReference type="EMBL" id="CAEZXW010000001">
    <property type="protein sequence ID" value="CAB4690513.1"/>
    <property type="molecule type" value="Genomic_DNA"/>
</dbReference>
<dbReference type="PANTHER" id="PTHR18968">
    <property type="entry name" value="THIAMINE PYROPHOSPHATE ENZYMES"/>
    <property type="match status" value="1"/>
</dbReference>
<evidence type="ECO:0000313" key="8">
    <source>
        <dbReference type="EMBL" id="CAB5033446.1"/>
    </source>
</evidence>
<sequence>MSRELIYGSDLIVELLKKSDVRYFSCTPGATFRGIHDSIVQVEDTPQLLTSPTEGFSVAMAHGYAKATGKMMAVGLHNIVGLQQASMAIFNAWCDRVPMLLIGATGPVSKARRRPWIDWIHTALTQGQIVRDYVKWDDQPATIQDVPESFARAITSALSAPQGPVYICLDVDIQEDPINGMDFSEALNDELSVPSEPAPNESVIAKFLEAYSKSLRPVIVTDYAGESQTGFRNLLSLAEAHQIPVVDGPARFSFPSQHPLNASFLPQIIAESDLIIALDVQDIYATLFEPLFATESDSISSKELPDIFHFTAGHYKNRSWSHEYGRVVPMAQTISTTANEAIQVLLEKMVAPALPILDERSKWVTAHTSQARKKWLSSAIAENLKSNEITTLSLADAIGKEISELKWTLTNGTLDSWERKLWSFVDFRHHLGWHGGAGLGYGLGASAGAALAIGTERLCIDLQPDGDFLFHPAGLWTLAHSNIPLLVIMNNNRQYRNSVDHASKVATHRGRSTDLRHEGTSLRDPDIDYATVARGFGIWAKGPVSKPGELSSVLQEAIQIVRSGRPALIDVVTVGS</sequence>
<name>A0A6J6P1P3_9ZZZZ</name>
<dbReference type="Gene3D" id="3.40.50.970">
    <property type="match status" value="2"/>
</dbReference>
<dbReference type="PANTHER" id="PTHR18968:SF164">
    <property type="entry name" value="PYRUVATE DECARBOXYLASE"/>
    <property type="match status" value="1"/>
</dbReference>
<dbReference type="EMBL" id="CAFBQA010000002">
    <property type="protein sequence ID" value="CAB5033446.1"/>
    <property type="molecule type" value="Genomic_DNA"/>
</dbReference>
<evidence type="ECO:0000313" key="5">
    <source>
        <dbReference type="EMBL" id="CAB4690513.1"/>
    </source>
</evidence>
<evidence type="ECO:0000259" key="3">
    <source>
        <dbReference type="Pfam" id="PF02775"/>
    </source>
</evidence>
<dbReference type="Gene3D" id="3.40.50.1220">
    <property type="entry name" value="TPP-binding domain"/>
    <property type="match status" value="1"/>
</dbReference>
<reference evidence="5" key="1">
    <citation type="submission" date="2020-05" db="EMBL/GenBank/DDBJ databases">
        <authorList>
            <person name="Chiriac C."/>
            <person name="Salcher M."/>
            <person name="Ghai R."/>
            <person name="Kavagutti S V."/>
        </authorList>
    </citation>
    <scope>NUCLEOTIDE SEQUENCE</scope>
</reference>
<dbReference type="InterPro" id="IPR029061">
    <property type="entry name" value="THDP-binding"/>
</dbReference>
<dbReference type="InterPro" id="IPR012001">
    <property type="entry name" value="Thiamin_PyroP_enz_TPP-bd_dom"/>
</dbReference>
<dbReference type="InterPro" id="IPR011766">
    <property type="entry name" value="TPP_enzyme_TPP-bd"/>
</dbReference>
<dbReference type="GO" id="GO:0009097">
    <property type="term" value="P:isoleucine biosynthetic process"/>
    <property type="evidence" value="ECO:0007669"/>
    <property type="project" value="TreeGrafter"/>
</dbReference>
<dbReference type="AlphaFoldDB" id="A0A6J6P1P3"/>
<dbReference type="CDD" id="cd07035">
    <property type="entry name" value="TPP_PYR_POX_like"/>
    <property type="match status" value="1"/>
</dbReference>
<dbReference type="GO" id="GO:0005948">
    <property type="term" value="C:acetolactate synthase complex"/>
    <property type="evidence" value="ECO:0007669"/>
    <property type="project" value="TreeGrafter"/>
</dbReference>
<feature type="domain" description="Thiamine pyrophosphate enzyme N-terminal TPP-binding" evidence="4">
    <location>
        <begin position="8"/>
        <end position="112"/>
    </location>
</feature>
<evidence type="ECO:0000313" key="7">
    <source>
        <dbReference type="EMBL" id="CAB4887335.1"/>
    </source>
</evidence>
<dbReference type="Pfam" id="PF02775">
    <property type="entry name" value="TPP_enzyme_C"/>
    <property type="match status" value="1"/>
</dbReference>
<proteinExistence type="inferred from homology"/>
<keyword evidence="2" id="KW-0786">Thiamine pyrophosphate</keyword>
<dbReference type="SUPFAM" id="SSF52467">
    <property type="entry name" value="DHS-like NAD/FAD-binding domain"/>
    <property type="match status" value="1"/>
</dbReference>
<dbReference type="GO" id="GO:0050660">
    <property type="term" value="F:flavin adenine dinucleotide binding"/>
    <property type="evidence" value="ECO:0007669"/>
    <property type="project" value="TreeGrafter"/>
</dbReference>
<evidence type="ECO:0000256" key="1">
    <source>
        <dbReference type="ARBA" id="ARBA00007812"/>
    </source>
</evidence>
<gene>
    <name evidence="5" type="ORF">UFOPK2593_00015</name>
    <name evidence="6" type="ORF">UFOPK2894_00058</name>
    <name evidence="7" type="ORF">UFOPK3492_00023</name>
    <name evidence="8" type="ORF">UFOPK4234_00065</name>
    <name evidence="9" type="ORF">UFOPK4295_00083</name>
</gene>
<dbReference type="GO" id="GO:0003984">
    <property type="term" value="F:acetolactate synthase activity"/>
    <property type="evidence" value="ECO:0007669"/>
    <property type="project" value="TreeGrafter"/>
</dbReference>
<evidence type="ECO:0000313" key="9">
    <source>
        <dbReference type="EMBL" id="CAB5044194.1"/>
    </source>
</evidence>
<dbReference type="Pfam" id="PF02776">
    <property type="entry name" value="TPP_enzyme_N"/>
    <property type="match status" value="1"/>
</dbReference>
<comment type="similarity">
    <text evidence="1">Belongs to the TPP enzyme family.</text>
</comment>
<accession>A0A6J6P1P3</accession>
<organism evidence="5">
    <name type="scientific">freshwater metagenome</name>
    <dbReference type="NCBI Taxonomy" id="449393"/>
    <lineage>
        <taxon>unclassified sequences</taxon>
        <taxon>metagenomes</taxon>
        <taxon>ecological metagenomes</taxon>
    </lineage>
</organism>
<dbReference type="GO" id="GO:0009099">
    <property type="term" value="P:L-valine biosynthetic process"/>
    <property type="evidence" value="ECO:0007669"/>
    <property type="project" value="TreeGrafter"/>
</dbReference>
<evidence type="ECO:0000259" key="4">
    <source>
        <dbReference type="Pfam" id="PF02776"/>
    </source>
</evidence>
<dbReference type="EMBL" id="CAFBQF010000002">
    <property type="protein sequence ID" value="CAB5044194.1"/>
    <property type="molecule type" value="Genomic_DNA"/>
</dbReference>
<dbReference type="GO" id="GO:0005739">
    <property type="term" value="C:mitochondrion"/>
    <property type="evidence" value="ECO:0007669"/>
    <property type="project" value="TreeGrafter"/>
</dbReference>
<protein>
    <submittedName>
        <fullName evidence="5">Unannotated protein</fullName>
    </submittedName>
</protein>
<dbReference type="InterPro" id="IPR029035">
    <property type="entry name" value="DHS-like_NAD/FAD-binding_dom"/>
</dbReference>
<evidence type="ECO:0000256" key="2">
    <source>
        <dbReference type="ARBA" id="ARBA00023052"/>
    </source>
</evidence>
<dbReference type="SUPFAM" id="SSF52518">
    <property type="entry name" value="Thiamin diphosphate-binding fold (THDP-binding)"/>
    <property type="match status" value="2"/>
</dbReference>
<feature type="domain" description="Thiamine pyrophosphate enzyme TPP-binding" evidence="3">
    <location>
        <begin position="412"/>
        <end position="571"/>
    </location>
</feature>
<dbReference type="EMBL" id="CAFBMD010000001">
    <property type="protein sequence ID" value="CAB4887335.1"/>
    <property type="molecule type" value="Genomic_DNA"/>
</dbReference>
<dbReference type="GO" id="GO:0030976">
    <property type="term" value="F:thiamine pyrophosphate binding"/>
    <property type="evidence" value="ECO:0007669"/>
    <property type="project" value="InterPro"/>
</dbReference>
<dbReference type="EMBL" id="CAEZZQ010000002">
    <property type="protein sequence ID" value="CAB4763817.1"/>
    <property type="molecule type" value="Genomic_DNA"/>
</dbReference>